<protein>
    <submittedName>
        <fullName evidence="1">Uncharacterized protein</fullName>
    </submittedName>
</protein>
<accession>A0AAW0HY91</accession>
<reference evidence="1 2" key="1">
    <citation type="journal article" date="2023" name="bioRxiv">
        <title>Conserved and derived expression patterns and positive selection on dental genes reveal complex evolutionary context of ever-growing rodent molars.</title>
        <authorList>
            <person name="Calamari Z.T."/>
            <person name="Song A."/>
            <person name="Cohen E."/>
            <person name="Akter M."/>
            <person name="Roy R.D."/>
            <person name="Hallikas O."/>
            <person name="Christensen M.M."/>
            <person name="Li P."/>
            <person name="Marangoni P."/>
            <person name="Jernvall J."/>
            <person name="Klein O.D."/>
        </authorList>
    </citation>
    <scope>NUCLEOTIDE SEQUENCE [LARGE SCALE GENOMIC DNA]</scope>
    <source>
        <strain evidence="1">V071</strain>
    </source>
</reference>
<keyword evidence="2" id="KW-1185">Reference proteome</keyword>
<comment type="caution">
    <text evidence="1">The sequence shown here is derived from an EMBL/GenBank/DDBJ whole genome shotgun (WGS) entry which is preliminary data.</text>
</comment>
<gene>
    <name evidence="1" type="ORF">U0070_007416</name>
</gene>
<proteinExistence type="predicted"/>
<evidence type="ECO:0000313" key="1">
    <source>
        <dbReference type="EMBL" id="KAK7807116.1"/>
    </source>
</evidence>
<organism evidence="1 2">
    <name type="scientific">Myodes glareolus</name>
    <name type="common">Bank vole</name>
    <name type="synonym">Clethrionomys glareolus</name>
    <dbReference type="NCBI Taxonomy" id="447135"/>
    <lineage>
        <taxon>Eukaryota</taxon>
        <taxon>Metazoa</taxon>
        <taxon>Chordata</taxon>
        <taxon>Craniata</taxon>
        <taxon>Vertebrata</taxon>
        <taxon>Euteleostomi</taxon>
        <taxon>Mammalia</taxon>
        <taxon>Eutheria</taxon>
        <taxon>Euarchontoglires</taxon>
        <taxon>Glires</taxon>
        <taxon>Rodentia</taxon>
        <taxon>Myomorpha</taxon>
        <taxon>Muroidea</taxon>
        <taxon>Cricetidae</taxon>
        <taxon>Arvicolinae</taxon>
        <taxon>Myodes</taxon>
    </lineage>
</organism>
<dbReference type="EMBL" id="JBBHLL010000281">
    <property type="protein sequence ID" value="KAK7807116.1"/>
    <property type="molecule type" value="Genomic_DNA"/>
</dbReference>
<evidence type="ECO:0000313" key="2">
    <source>
        <dbReference type="Proteomes" id="UP001488838"/>
    </source>
</evidence>
<dbReference type="AlphaFoldDB" id="A0AAW0HY91"/>
<dbReference type="Proteomes" id="UP001488838">
    <property type="component" value="Unassembled WGS sequence"/>
</dbReference>
<sequence>MDNSGKGGKRTDSTNLSYDHSIHDTEIPNRWLLMIRDIEVPNRRLLVVHDIEVPNRWLLMVRDIEVPNRRLLMVRDIEVPNRRLLMVRDIEVPNRRLLMVHDIEVPNRRLLMVHDFQVIDSWTNNVTVNDSHHSALSLQSALSCFTCMHVLCAMYMPGARKDQKTVSDSLDLELQMAMSFQGLKRKDCLKFKADLDREGRVWKQVWVYICEGAALTCDGEDNNLQEPGFYHVSPGEASGPPQVNQRFELLGKIPHVVRDHVLPSGCHDTQFHKIGERQGLRAVCVPWDQDSENLVHHNLHDALTEQVSFGDKLMVHAEAHFHQEVREVLGCGNVYTVAHQGMAVLVSHFWLSQASGSQYRKQSGSYVAQMKTTDIQLNSKKGEVTLGYTERPRFETNKKQKLAVLGHICNLNTRERELS</sequence>
<name>A0AAW0HY91_MYOGA</name>